<dbReference type="Gene3D" id="1.10.10.10">
    <property type="entry name" value="Winged helix-like DNA-binding domain superfamily/Winged helix DNA-binding domain"/>
    <property type="match status" value="1"/>
</dbReference>
<organism evidence="6">
    <name type="scientific">hydrothermal vent metagenome</name>
    <dbReference type="NCBI Taxonomy" id="652676"/>
    <lineage>
        <taxon>unclassified sequences</taxon>
        <taxon>metagenomes</taxon>
        <taxon>ecological metagenomes</taxon>
    </lineage>
</organism>
<dbReference type="InterPro" id="IPR036388">
    <property type="entry name" value="WH-like_DNA-bd_sf"/>
</dbReference>
<comment type="similarity">
    <text evidence="1">Belongs to the LysR transcriptional regulatory family.</text>
</comment>
<keyword evidence="2" id="KW-0805">Transcription regulation</keyword>
<keyword evidence="4" id="KW-0804">Transcription</keyword>
<proteinExistence type="inferred from homology"/>
<evidence type="ECO:0000256" key="4">
    <source>
        <dbReference type="ARBA" id="ARBA00023163"/>
    </source>
</evidence>
<name>A0A3B0RZJ6_9ZZZZ</name>
<evidence type="ECO:0000256" key="3">
    <source>
        <dbReference type="ARBA" id="ARBA00023125"/>
    </source>
</evidence>
<dbReference type="PANTHER" id="PTHR30537:SF3">
    <property type="entry name" value="TRANSCRIPTIONAL REGULATORY PROTEIN"/>
    <property type="match status" value="1"/>
</dbReference>
<gene>
    <name evidence="6" type="ORF">MNBD_ALPHA06-1282</name>
</gene>
<protein>
    <submittedName>
        <fullName evidence="6">Transcriptional regulator, LysR family</fullName>
    </submittedName>
</protein>
<dbReference type="EMBL" id="UOEE01000234">
    <property type="protein sequence ID" value="VAV96892.1"/>
    <property type="molecule type" value="Genomic_DNA"/>
</dbReference>
<dbReference type="PROSITE" id="PS50931">
    <property type="entry name" value="HTH_LYSR"/>
    <property type="match status" value="1"/>
</dbReference>
<dbReference type="SUPFAM" id="SSF46785">
    <property type="entry name" value="Winged helix' DNA-binding domain"/>
    <property type="match status" value="1"/>
</dbReference>
<keyword evidence="3" id="KW-0238">DNA-binding</keyword>
<dbReference type="InterPro" id="IPR005119">
    <property type="entry name" value="LysR_subst-bd"/>
</dbReference>
<evidence type="ECO:0000256" key="1">
    <source>
        <dbReference type="ARBA" id="ARBA00009437"/>
    </source>
</evidence>
<dbReference type="Pfam" id="PF00126">
    <property type="entry name" value="HTH_1"/>
    <property type="match status" value="1"/>
</dbReference>
<reference evidence="6" key="1">
    <citation type="submission" date="2018-06" db="EMBL/GenBank/DDBJ databases">
        <authorList>
            <person name="Zhirakovskaya E."/>
        </authorList>
    </citation>
    <scope>NUCLEOTIDE SEQUENCE</scope>
</reference>
<dbReference type="GO" id="GO:0006351">
    <property type="term" value="P:DNA-templated transcription"/>
    <property type="evidence" value="ECO:0007669"/>
    <property type="project" value="TreeGrafter"/>
</dbReference>
<evidence type="ECO:0000256" key="2">
    <source>
        <dbReference type="ARBA" id="ARBA00023015"/>
    </source>
</evidence>
<feature type="domain" description="HTH lysR-type" evidence="5">
    <location>
        <begin position="5"/>
        <end position="62"/>
    </location>
</feature>
<evidence type="ECO:0000259" key="5">
    <source>
        <dbReference type="PROSITE" id="PS50931"/>
    </source>
</evidence>
<sequence>MDTKINWSDFPIFLAVIEQGSLSGAARKLNISQPTVGRRISALEEQIGSALLHKTSSGLAPTEMGILVLEHSRNMEREANAIRRSTLAKDQELAGEVIISASQGIGDIWLPLAIRPFHQQYPEINLVVDVNFQMANLAKREADIALRWRGPGNQNSLIGRKVVTTGYGLYASTSYLDANGRPKTEADLANHSAVAVKIGENSPVWPTNLDDISTPPRELVFCSNSFLTHETAITSGYGIGSNAHALAERMQGVERVLPEFEVVQDLWIVAHDDLSRNKRIRLVFDYLIEALQKDQTYFRTGEKASWVLD</sequence>
<evidence type="ECO:0000313" key="6">
    <source>
        <dbReference type="EMBL" id="VAV96892.1"/>
    </source>
</evidence>
<dbReference type="Gene3D" id="3.40.190.290">
    <property type="match status" value="1"/>
</dbReference>
<dbReference type="AlphaFoldDB" id="A0A3B0RZJ6"/>
<dbReference type="GO" id="GO:0003700">
    <property type="term" value="F:DNA-binding transcription factor activity"/>
    <property type="evidence" value="ECO:0007669"/>
    <property type="project" value="InterPro"/>
</dbReference>
<dbReference type="InterPro" id="IPR036390">
    <property type="entry name" value="WH_DNA-bd_sf"/>
</dbReference>
<dbReference type="InterPro" id="IPR000847">
    <property type="entry name" value="LysR_HTH_N"/>
</dbReference>
<dbReference type="PANTHER" id="PTHR30537">
    <property type="entry name" value="HTH-TYPE TRANSCRIPTIONAL REGULATOR"/>
    <property type="match status" value="1"/>
</dbReference>
<dbReference type="SUPFAM" id="SSF53850">
    <property type="entry name" value="Periplasmic binding protein-like II"/>
    <property type="match status" value="1"/>
</dbReference>
<dbReference type="GO" id="GO:0043565">
    <property type="term" value="F:sequence-specific DNA binding"/>
    <property type="evidence" value="ECO:0007669"/>
    <property type="project" value="TreeGrafter"/>
</dbReference>
<accession>A0A3B0RZJ6</accession>
<dbReference type="InterPro" id="IPR058163">
    <property type="entry name" value="LysR-type_TF_proteobact-type"/>
</dbReference>
<dbReference type="Pfam" id="PF03466">
    <property type="entry name" value="LysR_substrate"/>
    <property type="match status" value="1"/>
</dbReference>
<dbReference type="PRINTS" id="PR00039">
    <property type="entry name" value="HTHLYSR"/>
</dbReference>